<name>A0A699L9U5_TANCI</name>
<organism evidence="1">
    <name type="scientific">Tanacetum cinerariifolium</name>
    <name type="common">Dalmatian daisy</name>
    <name type="synonym">Chrysanthemum cinerariifolium</name>
    <dbReference type="NCBI Taxonomy" id="118510"/>
    <lineage>
        <taxon>Eukaryota</taxon>
        <taxon>Viridiplantae</taxon>
        <taxon>Streptophyta</taxon>
        <taxon>Embryophyta</taxon>
        <taxon>Tracheophyta</taxon>
        <taxon>Spermatophyta</taxon>
        <taxon>Magnoliopsida</taxon>
        <taxon>eudicotyledons</taxon>
        <taxon>Gunneridae</taxon>
        <taxon>Pentapetalae</taxon>
        <taxon>asterids</taxon>
        <taxon>campanulids</taxon>
        <taxon>Asterales</taxon>
        <taxon>Asteraceae</taxon>
        <taxon>Asteroideae</taxon>
        <taxon>Anthemideae</taxon>
        <taxon>Anthemidinae</taxon>
        <taxon>Tanacetum</taxon>
    </lineage>
</organism>
<feature type="non-terminal residue" evidence="1">
    <location>
        <position position="129"/>
    </location>
</feature>
<evidence type="ECO:0000313" key="1">
    <source>
        <dbReference type="EMBL" id="GFB25020.1"/>
    </source>
</evidence>
<dbReference type="EMBL" id="BKCJ010585201">
    <property type="protein sequence ID" value="GFB25020.1"/>
    <property type="molecule type" value="Genomic_DNA"/>
</dbReference>
<proteinExistence type="predicted"/>
<sequence>MSLSAEVRMRAEYNIRERRRLNFVVEEKDALLKAKDEEIGSLKAQLVLKETEAAEAIRLCTETSNFEAVEKSLQSEVAALKERNNLLETEKSGLDVKVTDLEASVKVREQEVADLDAVVTSVKLRHTDI</sequence>
<dbReference type="AlphaFoldDB" id="A0A699L9U5"/>
<accession>A0A699L9U5</accession>
<gene>
    <name evidence="1" type="ORF">Tci_696991</name>
</gene>
<protein>
    <submittedName>
        <fullName evidence="1">Uncharacterized protein</fullName>
    </submittedName>
</protein>
<reference evidence="1" key="1">
    <citation type="journal article" date="2019" name="Sci. Rep.">
        <title>Draft genome of Tanacetum cinerariifolium, the natural source of mosquito coil.</title>
        <authorList>
            <person name="Yamashiro T."/>
            <person name="Shiraishi A."/>
            <person name="Satake H."/>
            <person name="Nakayama K."/>
        </authorList>
    </citation>
    <scope>NUCLEOTIDE SEQUENCE</scope>
</reference>
<comment type="caution">
    <text evidence="1">The sequence shown here is derived from an EMBL/GenBank/DDBJ whole genome shotgun (WGS) entry which is preliminary data.</text>
</comment>